<accession>A0ABQ9YH57</accession>
<protein>
    <recommendedName>
        <fullName evidence="5">Right handed beta helix domain-containing protein</fullName>
    </recommendedName>
</protein>
<sequence length="718" mass="77664">MLTISSSRIEVSPWTSAIVISGSPLEESGRESSVVISKSLLWNEVGSMRGVVETSSFPSFGGSVWVSIVGCSFDSFGILGTDGIGLSLSRTPRQNVESVGRMSSSLIGCSFVNVSSIGCSHSPRLRHLDQKMLGCVVSLTSSHLSGSTIRDVNTGGSVLCSNSSFSSLLPSTNTGPSSNEDPSIILDRYHPLEFKDGTLYYFSGKTPQTSSIDFSHCRFTGAKYPPSARPLTFIGYPGTITILSCSFEYIAHTDHLYEGGAVSVNYSPQLGRYCFFATKSNFTSCLASHWGGAMIIKDVTAVINICRIENCSTADWYSFGGGVFVSGFNASTIVRLRVIDCVIADCTTSTRGGGVYAGGYCNLDVVNTKLERCEWTPESRLQFGGGLYVEPNGALQIERCSFIECSSRYAGGAVFSNHLDGFYLSDSIVKDCHSGTTGAVSVRSHFNHSDNVTIRHVFFDGNSVGDDTTFFTHLMSFKENTTKFPDVAIFGTALFTEEFPTFSFFDCYTTITPDSSGMIGDVHQKGSGKYVQKRLLEDKFIGVGPYLVKKPTAQVNEKTGKIELEMMGNTPLPSQEYEVTMKEDETGAETRFRMLFSDWTGTPVSESEVNLEYNTTYTVTSIVGVPSDSSYPMSTAFKVPFAAWAFNLALNPDDFTFTTPEEPTITPPETPVNPSGPSPLSKLQPRHAALLALIISLPLTLDIVGVVVAGLIYGCASR</sequence>
<evidence type="ECO:0000256" key="1">
    <source>
        <dbReference type="SAM" id="MobiDB-lite"/>
    </source>
</evidence>
<comment type="caution">
    <text evidence="3">The sequence shown here is derived from an EMBL/GenBank/DDBJ whole genome shotgun (WGS) entry which is preliminary data.</text>
</comment>
<dbReference type="InterPro" id="IPR011050">
    <property type="entry name" value="Pectin_lyase_fold/virulence"/>
</dbReference>
<dbReference type="EMBL" id="JARBJD010000008">
    <property type="protein sequence ID" value="KAK2963099.1"/>
    <property type="molecule type" value="Genomic_DNA"/>
</dbReference>
<feature type="region of interest" description="Disordered" evidence="1">
    <location>
        <begin position="658"/>
        <end position="680"/>
    </location>
</feature>
<keyword evidence="2" id="KW-0812">Transmembrane</keyword>
<feature type="compositionally biased region" description="Pro residues" evidence="1">
    <location>
        <begin position="665"/>
        <end position="677"/>
    </location>
</feature>
<evidence type="ECO:0008006" key="5">
    <source>
        <dbReference type="Google" id="ProtNLM"/>
    </source>
</evidence>
<organism evidence="3 4">
    <name type="scientific">Blattamonas nauphoetae</name>
    <dbReference type="NCBI Taxonomy" id="2049346"/>
    <lineage>
        <taxon>Eukaryota</taxon>
        <taxon>Metamonada</taxon>
        <taxon>Preaxostyla</taxon>
        <taxon>Oxymonadida</taxon>
        <taxon>Blattamonas</taxon>
    </lineage>
</organism>
<evidence type="ECO:0000313" key="4">
    <source>
        <dbReference type="Proteomes" id="UP001281761"/>
    </source>
</evidence>
<keyword evidence="2" id="KW-0472">Membrane</keyword>
<evidence type="ECO:0000313" key="3">
    <source>
        <dbReference type="EMBL" id="KAK2963099.1"/>
    </source>
</evidence>
<name>A0ABQ9YH57_9EUKA</name>
<gene>
    <name evidence="3" type="ORF">BLNAU_2122</name>
</gene>
<feature type="transmembrane region" description="Helical" evidence="2">
    <location>
        <begin position="688"/>
        <end position="713"/>
    </location>
</feature>
<dbReference type="SUPFAM" id="SSF51126">
    <property type="entry name" value="Pectin lyase-like"/>
    <property type="match status" value="1"/>
</dbReference>
<reference evidence="3 4" key="1">
    <citation type="journal article" date="2022" name="bioRxiv">
        <title>Genomics of Preaxostyla Flagellates Illuminates Evolutionary Transitions and the Path Towards Mitochondrial Loss.</title>
        <authorList>
            <person name="Novak L.V.F."/>
            <person name="Treitli S.C."/>
            <person name="Pyrih J."/>
            <person name="Halakuc P."/>
            <person name="Pipaliya S.V."/>
            <person name="Vacek V."/>
            <person name="Brzon O."/>
            <person name="Soukal P."/>
            <person name="Eme L."/>
            <person name="Dacks J.B."/>
            <person name="Karnkowska A."/>
            <person name="Elias M."/>
            <person name="Hampl V."/>
        </authorList>
    </citation>
    <scope>NUCLEOTIDE SEQUENCE [LARGE SCALE GENOMIC DNA]</scope>
    <source>
        <strain evidence="3">NAU3</strain>
        <tissue evidence="3">Gut</tissue>
    </source>
</reference>
<evidence type="ECO:0000256" key="2">
    <source>
        <dbReference type="SAM" id="Phobius"/>
    </source>
</evidence>
<keyword evidence="4" id="KW-1185">Reference proteome</keyword>
<keyword evidence="2" id="KW-1133">Transmembrane helix</keyword>
<dbReference type="Proteomes" id="UP001281761">
    <property type="component" value="Unassembled WGS sequence"/>
</dbReference>
<proteinExistence type="predicted"/>